<dbReference type="SUPFAM" id="SSF53756">
    <property type="entry name" value="UDP-Glycosyltransferase/glycogen phosphorylase"/>
    <property type="match status" value="1"/>
</dbReference>
<protein>
    <recommendedName>
        <fullName evidence="6">Glycosyl transferase family 1 domain-containing protein</fullName>
    </recommendedName>
</protein>
<evidence type="ECO:0000259" key="3">
    <source>
        <dbReference type="Pfam" id="PF13439"/>
    </source>
</evidence>
<feature type="domain" description="Glycosyltransferase subfamily 4-like N-terminal" evidence="3">
    <location>
        <begin position="16"/>
        <end position="190"/>
    </location>
</feature>
<keyword evidence="1" id="KW-1133">Transmembrane helix</keyword>
<dbReference type="PANTHER" id="PTHR45947:SF3">
    <property type="entry name" value="SULFOQUINOVOSYL TRANSFERASE SQD2"/>
    <property type="match status" value="1"/>
</dbReference>
<feature type="transmembrane region" description="Helical" evidence="1">
    <location>
        <begin position="79"/>
        <end position="101"/>
    </location>
</feature>
<comment type="caution">
    <text evidence="4">The sequence shown here is derived from an EMBL/GenBank/DDBJ whole genome shotgun (WGS) entry which is preliminary data.</text>
</comment>
<accession>A0A1F8BLH5</accession>
<evidence type="ECO:0000313" key="4">
    <source>
        <dbReference type="EMBL" id="OGM64893.1"/>
    </source>
</evidence>
<dbReference type="STRING" id="1802521.A2893_04535"/>
<evidence type="ECO:0000313" key="5">
    <source>
        <dbReference type="Proteomes" id="UP000176725"/>
    </source>
</evidence>
<dbReference type="AlphaFoldDB" id="A0A1F8BLH5"/>
<gene>
    <name evidence="4" type="ORF">A2893_04535</name>
</gene>
<keyword evidence="1" id="KW-0812">Transmembrane</keyword>
<dbReference type="GO" id="GO:0016757">
    <property type="term" value="F:glycosyltransferase activity"/>
    <property type="evidence" value="ECO:0007669"/>
    <property type="project" value="InterPro"/>
</dbReference>
<dbReference type="Pfam" id="PF13439">
    <property type="entry name" value="Glyco_transf_4"/>
    <property type="match status" value="1"/>
</dbReference>
<evidence type="ECO:0000259" key="2">
    <source>
        <dbReference type="Pfam" id="PF00534"/>
    </source>
</evidence>
<dbReference type="PANTHER" id="PTHR45947">
    <property type="entry name" value="SULFOQUINOVOSYL TRANSFERASE SQD2"/>
    <property type="match status" value="1"/>
</dbReference>
<dbReference type="CDD" id="cd03801">
    <property type="entry name" value="GT4_PimA-like"/>
    <property type="match status" value="1"/>
</dbReference>
<dbReference type="Proteomes" id="UP000176725">
    <property type="component" value="Unassembled WGS sequence"/>
</dbReference>
<reference evidence="4 5" key="1">
    <citation type="journal article" date="2016" name="Nat. Commun.">
        <title>Thousands of microbial genomes shed light on interconnected biogeochemical processes in an aquifer system.</title>
        <authorList>
            <person name="Anantharaman K."/>
            <person name="Brown C.T."/>
            <person name="Hug L.A."/>
            <person name="Sharon I."/>
            <person name="Castelle C.J."/>
            <person name="Probst A.J."/>
            <person name="Thomas B.C."/>
            <person name="Singh A."/>
            <person name="Wilkins M.J."/>
            <person name="Karaoz U."/>
            <person name="Brodie E.L."/>
            <person name="Williams K.H."/>
            <person name="Hubbard S.S."/>
            <person name="Banfield J.F."/>
        </authorList>
    </citation>
    <scope>NUCLEOTIDE SEQUENCE [LARGE SCALE GENOMIC DNA]</scope>
</reference>
<name>A0A1F8BLH5_9BACT</name>
<dbReference type="EMBL" id="MGHH01000007">
    <property type="protein sequence ID" value="OGM64893.1"/>
    <property type="molecule type" value="Genomic_DNA"/>
</dbReference>
<dbReference type="InterPro" id="IPR028098">
    <property type="entry name" value="Glyco_trans_4-like_N"/>
</dbReference>
<sequence>MPRSVLLITSPFRPNIGGVETHLDDLILEGVKRRINFRVVTYQPLVTPARGKFIEKGRGVIIYRIPWPRFNLFLRLEKFPLLEFLYLFPGLFIAGIIYLLFKGKDISTIHGQGLVAGSIGVFLGLIFDKRSLISTHSIYNFPESGFYNSFVQSIFNKTEHILTLSNQSKDEILKLGTPKDKVTTFTYWVDQDKFKPTDKQFTRTKVKFPKNELVCLFVGRLVEVKGVRELISSSKFLIKGIKIVIIGDGPLANEIQAMARKSKKIDFLGKIGNDRLPLYYGASDVLIVPSIHEEGFGRVILEALSCGLPVIGSSRGAISEAMDESVGYFIDVSSKSIAFALNTIVKNKNELMKKAKKSRPFALRRYGSDNIEEIIKFY</sequence>
<keyword evidence="1" id="KW-0472">Membrane</keyword>
<evidence type="ECO:0008006" key="6">
    <source>
        <dbReference type="Google" id="ProtNLM"/>
    </source>
</evidence>
<dbReference type="InterPro" id="IPR050194">
    <property type="entry name" value="Glycosyltransferase_grp1"/>
</dbReference>
<dbReference type="Gene3D" id="3.40.50.2000">
    <property type="entry name" value="Glycogen Phosphorylase B"/>
    <property type="match status" value="2"/>
</dbReference>
<evidence type="ECO:0000256" key="1">
    <source>
        <dbReference type="SAM" id="Phobius"/>
    </source>
</evidence>
<dbReference type="Pfam" id="PF00534">
    <property type="entry name" value="Glycos_transf_1"/>
    <property type="match status" value="1"/>
</dbReference>
<organism evidence="4 5">
    <name type="scientific">Candidatus Woesebacteria bacterium RIFCSPLOWO2_01_FULL_39_25</name>
    <dbReference type="NCBI Taxonomy" id="1802521"/>
    <lineage>
        <taxon>Bacteria</taxon>
        <taxon>Candidatus Woeseibacteriota</taxon>
    </lineage>
</organism>
<dbReference type="InterPro" id="IPR001296">
    <property type="entry name" value="Glyco_trans_1"/>
</dbReference>
<proteinExistence type="predicted"/>
<feature type="domain" description="Glycosyl transferase family 1" evidence="2">
    <location>
        <begin position="199"/>
        <end position="356"/>
    </location>
</feature>
<feature type="transmembrane region" description="Helical" evidence="1">
    <location>
        <begin position="107"/>
        <end position="127"/>
    </location>
</feature>